<evidence type="ECO:0000256" key="2">
    <source>
        <dbReference type="ARBA" id="ARBA00023015"/>
    </source>
</evidence>
<comment type="caution">
    <text evidence="6">The sequence shown here is derived from an EMBL/GenBank/DDBJ whole genome shotgun (WGS) entry which is preliminary data.</text>
</comment>
<evidence type="ECO:0000259" key="5">
    <source>
        <dbReference type="PROSITE" id="PS50931"/>
    </source>
</evidence>
<comment type="similarity">
    <text evidence="1">Belongs to the LysR transcriptional regulatory family.</text>
</comment>
<dbReference type="PANTHER" id="PTHR30537:SF58">
    <property type="entry name" value="HTH-TYPE TRANSCRIPTIONAL REGULATOR PERR"/>
    <property type="match status" value="1"/>
</dbReference>
<dbReference type="InterPro" id="IPR000847">
    <property type="entry name" value="LysR_HTH_N"/>
</dbReference>
<dbReference type="Pfam" id="PF03466">
    <property type="entry name" value="LysR_substrate"/>
    <property type="match status" value="1"/>
</dbReference>
<evidence type="ECO:0000313" key="6">
    <source>
        <dbReference type="EMBL" id="MET3615767.1"/>
    </source>
</evidence>
<evidence type="ECO:0000256" key="4">
    <source>
        <dbReference type="ARBA" id="ARBA00023163"/>
    </source>
</evidence>
<evidence type="ECO:0000256" key="3">
    <source>
        <dbReference type="ARBA" id="ARBA00023125"/>
    </source>
</evidence>
<keyword evidence="3 6" id="KW-0238">DNA-binding</keyword>
<dbReference type="InterPro" id="IPR058163">
    <property type="entry name" value="LysR-type_TF_proteobact-type"/>
</dbReference>
<keyword evidence="4" id="KW-0804">Transcription</keyword>
<protein>
    <submittedName>
        <fullName evidence="6">DNA-binding transcriptional LysR family regulator</fullName>
    </submittedName>
</protein>
<dbReference type="PANTHER" id="PTHR30537">
    <property type="entry name" value="HTH-TYPE TRANSCRIPTIONAL REGULATOR"/>
    <property type="match status" value="1"/>
</dbReference>
<evidence type="ECO:0000256" key="1">
    <source>
        <dbReference type="ARBA" id="ARBA00009437"/>
    </source>
</evidence>
<dbReference type="GO" id="GO:0003677">
    <property type="term" value="F:DNA binding"/>
    <property type="evidence" value="ECO:0007669"/>
    <property type="project" value="UniProtKB-KW"/>
</dbReference>
<dbReference type="InterPro" id="IPR005119">
    <property type="entry name" value="LysR_subst-bd"/>
</dbReference>
<feature type="domain" description="HTH lysR-type" evidence="5">
    <location>
        <begin position="6"/>
        <end position="63"/>
    </location>
</feature>
<dbReference type="Pfam" id="PF00126">
    <property type="entry name" value="HTH_1"/>
    <property type="match status" value="1"/>
</dbReference>
<proteinExistence type="inferred from homology"/>
<dbReference type="Gene3D" id="3.40.190.10">
    <property type="entry name" value="Periplasmic binding protein-like II"/>
    <property type="match status" value="2"/>
</dbReference>
<gene>
    <name evidence="6" type="ORF">ABID16_004114</name>
</gene>
<dbReference type="EMBL" id="JBEPMB010000009">
    <property type="protein sequence ID" value="MET3615767.1"/>
    <property type="molecule type" value="Genomic_DNA"/>
</dbReference>
<organism evidence="6 7">
    <name type="scientific">Rhizobium aquaticum</name>
    <dbReference type="NCBI Taxonomy" id="1549636"/>
    <lineage>
        <taxon>Bacteria</taxon>
        <taxon>Pseudomonadati</taxon>
        <taxon>Pseudomonadota</taxon>
        <taxon>Alphaproteobacteria</taxon>
        <taxon>Hyphomicrobiales</taxon>
        <taxon>Rhizobiaceae</taxon>
        <taxon>Rhizobium/Agrobacterium group</taxon>
        <taxon>Rhizobium</taxon>
    </lineage>
</organism>
<dbReference type="InterPro" id="IPR036390">
    <property type="entry name" value="WH_DNA-bd_sf"/>
</dbReference>
<dbReference type="SUPFAM" id="SSF46785">
    <property type="entry name" value="Winged helix' DNA-binding domain"/>
    <property type="match status" value="1"/>
</dbReference>
<keyword evidence="7" id="KW-1185">Reference proteome</keyword>
<dbReference type="Proteomes" id="UP001549047">
    <property type="component" value="Unassembled WGS sequence"/>
</dbReference>
<dbReference type="RefSeq" id="WP_354558235.1">
    <property type="nucleotide sequence ID" value="NZ_JBEPMB010000009.1"/>
</dbReference>
<sequence length="305" mass="33249">MTRLSVPLSALEIFAEAGQTCSFRVAAENLALSTSAVSQAVRKLEERLACPLFLRIGNGLKLTLEGEKLLKHVVKGFEEMRIGLQTLTEARDMPISISSPPGLASQLLPVVVQSLLASKIRDIRIVADEAPDFKRYRDFDVAIVYGEPAAKIHDLEPLGPDVFMPVCAPGLKARLQTAADLADCALIVNETNAVTWTDWFQLNGIAAANLNWLRFNRASQIIPAALSGFGIALESLRVLAPQLESGELVRCNLPGTRAIARDLTFLHVTTRSDRVEKVAKVAEVIRTECMTRADGARQAYTGRMA</sequence>
<keyword evidence="2" id="KW-0805">Transcription regulation</keyword>
<name>A0ABV2J4S7_9HYPH</name>
<accession>A0ABV2J4S7</accession>
<dbReference type="Gene3D" id="1.10.10.10">
    <property type="entry name" value="Winged helix-like DNA-binding domain superfamily/Winged helix DNA-binding domain"/>
    <property type="match status" value="1"/>
</dbReference>
<evidence type="ECO:0000313" key="7">
    <source>
        <dbReference type="Proteomes" id="UP001549047"/>
    </source>
</evidence>
<dbReference type="InterPro" id="IPR036388">
    <property type="entry name" value="WH-like_DNA-bd_sf"/>
</dbReference>
<dbReference type="PROSITE" id="PS50931">
    <property type="entry name" value="HTH_LYSR"/>
    <property type="match status" value="1"/>
</dbReference>
<dbReference type="SUPFAM" id="SSF53850">
    <property type="entry name" value="Periplasmic binding protein-like II"/>
    <property type="match status" value="1"/>
</dbReference>
<reference evidence="6 7" key="1">
    <citation type="submission" date="2024-06" db="EMBL/GenBank/DDBJ databases">
        <title>Genomic Encyclopedia of Type Strains, Phase IV (KMG-IV): sequencing the most valuable type-strain genomes for metagenomic binning, comparative biology and taxonomic classification.</title>
        <authorList>
            <person name="Goeker M."/>
        </authorList>
    </citation>
    <scope>NUCLEOTIDE SEQUENCE [LARGE SCALE GENOMIC DNA]</scope>
    <source>
        <strain evidence="6 7">DSM 29780</strain>
    </source>
</reference>